<dbReference type="Pfam" id="PF13354">
    <property type="entry name" value="Beta-lactamase2"/>
    <property type="match status" value="1"/>
</dbReference>
<dbReference type="PANTHER" id="PTHR35333">
    <property type="entry name" value="BETA-LACTAMASE"/>
    <property type="match status" value="1"/>
</dbReference>
<evidence type="ECO:0000313" key="4">
    <source>
        <dbReference type="Proteomes" id="UP000523821"/>
    </source>
</evidence>
<keyword evidence="4" id="KW-1185">Reference proteome</keyword>
<dbReference type="InterPro" id="IPR000871">
    <property type="entry name" value="Beta-lactam_class-A"/>
</dbReference>
<protein>
    <submittedName>
        <fullName evidence="3">Beta-lactamase class A</fullName>
    </submittedName>
</protein>
<evidence type="ECO:0000259" key="2">
    <source>
        <dbReference type="Pfam" id="PF13354"/>
    </source>
</evidence>
<reference evidence="3 4" key="1">
    <citation type="submission" date="2020-08" db="EMBL/GenBank/DDBJ databases">
        <title>Genomic Encyclopedia of Type Strains, Phase IV (KMG-IV): sequencing the most valuable type-strain genomes for metagenomic binning, comparative biology and taxonomic classification.</title>
        <authorList>
            <person name="Goeker M."/>
        </authorList>
    </citation>
    <scope>NUCLEOTIDE SEQUENCE [LARGE SCALE GENOMIC DNA]</scope>
    <source>
        <strain evidence="3 4">DSM 16268</strain>
    </source>
</reference>
<name>A0A7W9FJA7_9HYPH</name>
<gene>
    <name evidence="3" type="ORF">GGQ63_000434</name>
</gene>
<dbReference type="InterPro" id="IPR012338">
    <property type="entry name" value="Beta-lactam/transpept-like"/>
</dbReference>
<evidence type="ECO:0000313" key="3">
    <source>
        <dbReference type="EMBL" id="MBB5751391.1"/>
    </source>
</evidence>
<proteinExistence type="predicted"/>
<comment type="caution">
    <text evidence="3">The sequence shown here is derived from an EMBL/GenBank/DDBJ whole genome shotgun (WGS) entry which is preliminary data.</text>
</comment>
<dbReference type="EMBL" id="JACHOO010000001">
    <property type="protein sequence ID" value="MBB5751391.1"/>
    <property type="molecule type" value="Genomic_DNA"/>
</dbReference>
<dbReference type="RefSeq" id="WP_183852018.1">
    <property type="nucleotide sequence ID" value="NZ_JACHOO010000001.1"/>
</dbReference>
<dbReference type="Proteomes" id="UP000523821">
    <property type="component" value="Unassembled WGS sequence"/>
</dbReference>
<dbReference type="GO" id="GO:0030655">
    <property type="term" value="P:beta-lactam antibiotic catabolic process"/>
    <property type="evidence" value="ECO:0007669"/>
    <property type="project" value="InterPro"/>
</dbReference>
<comment type="catalytic activity">
    <reaction evidence="1">
        <text>a beta-lactam + H2O = a substituted beta-amino acid</text>
        <dbReference type="Rhea" id="RHEA:20401"/>
        <dbReference type="ChEBI" id="CHEBI:15377"/>
        <dbReference type="ChEBI" id="CHEBI:35627"/>
        <dbReference type="ChEBI" id="CHEBI:140347"/>
        <dbReference type="EC" id="3.5.2.6"/>
    </reaction>
</comment>
<dbReference type="Gene3D" id="3.40.710.10">
    <property type="entry name" value="DD-peptidase/beta-lactamase superfamily"/>
    <property type="match status" value="1"/>
</dbReference>
<dbReference type="PANTHER" id="PTHR35333:SF5">
    <property type="entry name" value="CONSERVED LIPOPROTEIN LPQF-RELATED"/>
    <property type="match status" value="1"/>
</dbReference>
<feature type="domain" description="Beta-lactamase class A catalytic" evidence="2">
    <location>
        <begin position="157"/>
        <end position="249"/>
    </location>
</feature>
<organism evidence="3 4">
    <name type="scientific">Prosthecomicrobium pneumaticum</name>
    <dbReference type="NCBI Taxonomy" id="81895"/>
    <lineage>
        <taxon>Bacteria</taxon>
        <taxon>Pseudomonadati</taxon>
        <taxon>Pseudomonadota</taxon>
        <taxon>Alphaproteobacteria</taxon>
        <taxon>Hyphomicrobiales</taxon>
        <taxon>Kaistiaceae</taxon>
        <taxon>Prosthecomicrobium</taxon>
    </lineage>
</organism>
<evidence type="ECO:0000256" key="1">
    <source>
        <dbReference type="ARBA" id="ARBA00001526"/>
    </source>
</evidence>
<dbReference type="InterPro" id="IPR045155">
    <property type="entry name" value="Beta-lactam_cat"/>
</dbReference>
<dbReference type="GO" id="GO:0046677">
    <property type="term" value="P:response to antibiotic"/>
    <property type="evidence" value="ECO:0007669"/>
    <property type="project" value="InterPro"/>
</dbReference>
<dbReference type="GO" id="GO:0008800">
    <property type="term" value="F:beta-lactamase activity"/>
    <property type="evidence" value="ECO:0007669"/>
    <property type="project" value="UniProtKB-EC"/>
</dbReference>
<sequence length="403" mass="42085">MRRATFIFWLVLAGAGFGPVLRAEAASGTAAVVGSASATMTPEAAIARLFEQPLNAALFSADFLAAIPMAEIERLVAEMRAAGGDFTGVRGTAPDLTIDLERSTVPARIVLDAEGRVAGLWLGAPAAKGGLDALAAEIAALPGRTSLLVTKGGAVEMAHEADTPLAVGSAFKLAVLAALDTAVTEGRLAWADVVAIDPAQRSLPSGILQDWPDASPVTIATLANLMISVSDNTATDLLIHRLGREAVEAQSPRNTPFLTTREAFVLKADETLSDQWASGDAKARQALLKLIEGNRLPAVEALDAVRPAVEWFMSATELCGLLERTADLPPFRIDPGPARGGPWTAVAYKGGSEPGVLNFSSRVVDADGAAHCVVVSWNDDKPLDEGRLLTLYRGLLAALAERG</sequence>
<dbReference type="AlphaFoldDB" id="A0A7W9FJA7"/>
<dbReference type="SUPFAM" id="SSF56601">
    <property type="entry name" value="beta-lactamase/transpeptidase-like"/>
    <property type="match status" value="1"/>
</dbReference>
<accession>A0A7W9FJA7</accession>